<evidence type="ECO:0000313" key="4">
    <source>
        <dbReference type="Proteomes" id="UP000198822"/>
    </source>
</evidence>
<dbReference type="PANTHER" id="PTHR39428:SF1">
    <property type="entry name" value="F420H(2)-DEPENDENT QUINONE REDUCTASE RV1261C"/>
    <property type="match status" value="1"/>
</dbReference>
<organism evidence="3 4">
    <name type="scientific">Agrococcus jejuensis</name>
    <dbReference type="NCBI Taxonomy" id="399736"/>
    <lineage>
        <taxon>Bacteria</taxon>
        <taxon>Bacillati</taxon>
        <taxon>Actinomycetota</taxon>
        <taxon>Actinomycetes</taxon>
        <taxon>Micrococcales</taxon>
        <taxon>Microbacteriaceae</taxon>
        <taxon>Agrococcus</taxon>
    </lineage>
</organism>
<name>A0A1G8D304_9MICO</name>
<keyword evidence="4" id="KW-1185">Reference proteome</keyword>
<dbReference type="Proteomes" id="UP000198822">
    <property type="component" value="Chromosome I"/>
</dbReference>
<sequence>MTAAAFGCGLLDQLVGDAYRLPMGLLTPLAVRIGALPWMPRLLPAIVRVDGALLRMTRGRRGVLDVAGLPNLTLRVAGRRSGVVRATPLLAVPHDGGFLIAGSYFGAEAMPAWVANLRAVEAAGAHAEVVWRGATLVVAPRELHEAERAAAWQRLLGVWPNFAVYERRTSRRIPVIHLAVEG</sequence>
<dbReference type="GO" id="GO:0070967">
    <property type="term" value="F:coenzyme F420 binding"/>
    <property type="evidence" value="ECO:0007669"/>
    <property type="project" value="TreeGrafter"/>
</dbReference>
<dbReference type="EMBL" id="LT629695">
    <property type="protein sequence ID" value="SDH52168.1"/>
    <property type="molecule type" value="Genomic_DNA"/>
</dbReference>
<reference evidence="4" key="1">
    <citation type="submission" date="2016-10" db="EMBL/GenBank/DDBJ databases">
        <authorList>
            <person name="Varghese N."/>
            <person name="Submissions S."/>
        </authorList>
    </citation>
    <scope>NUCLEOTIDE SEQUENCE [LARGE SCALE GENOMIC DNA]</scope>
    <source>
        <strain evidence="4">DSM 22002</strain>
    </source>
</reference>
<dbReference type="Pfam" id="PF04075">
    <property type="entry name" value="F420H2_quin_red"/>
    <property type="match status" value="1"/>
</dbReference>
<dbReference type="STRING" id="399736.SAMN04489720_1501"/>
<dbReference type="NCBIfam" id="TIGR00026">
    <property type="entry name" value="hi_GC_TIGR00026"/>
    <property type="match status" value="1"/>
</dbReference>
<evidence type="ECO:0000256" key="1">
    <source>
        <dbReference type="ARBA" id="ARBA00008710"/>
    </source>
</evidence>
<dbReference type="GO" id="GO:0005886">
    <property type="term" value="C:plasma membrane"/>
    <property type="evidence" value="ECO:0007669"/>
    <property type="project" value="TreeGrafter"/>
</dbReference>
<dbReference type="PANTHER" id="PTHR39428">
    <property type="entry name" value="F420H(2)-DEPENDENT QUINONE REDUCTASE RV1261C"/>
    <property type="match status" value="1"/>
</dbReference>
<accession>A0A1G8D304</accession>
<evidence type="ECO:0000313" key="3">
    <source>
        <dbReference type="EMBL" id="SDH52168.1"/>
    </source>
</evidence>
<dbReference type="InterPro" id="IPR012349">
    <property type="entry name" value="Split_barrel_FMN-bd"/>
</dbReference>
<protein>
    <submittedName>
        <fullName evidence="3">Deazaflavin-dependent oxidoreductase, nitroreductase family</fullName>
    </submittedName>
</protein>
<proteinExistence type="inferred from homology"/>
<comment type="catalytic activity">
    <reaction evidence="2">
        <text>oxidized coenzyme F420-(gamma-L-Glu)(n) + a quinol + H(+) = reduced coenzyme F420-(gamma-L-Glu)(n) + a quinone</text>
        <dbReference type="Rhea" id="RHEA:39663"/>
        <dbReference type="Rhea" id="RHEA-COMP:12939"/>
        <dbReference type="Rhea" id="RHEA-COMP:14378"/>
        <dbReference type="ChEBI" id="CHEBI:15378"/>
        <dbReference type="ChEBI" id="CHEBI:24646"/>
        <dbReference type="ChEBI" id="CHEBI:132124"/>
        <dbReference type="ChEBI" id="CHEBI:133980"/>
        <dbReference type="ChEBI" id="CHEBI:139511"/>
    </reaction>
</comment>
<evidence type="ECO:0000256" key="2">
    <source>
        <dbReference type="ARBA" id="ARBA00049106"/>
    </source>
</evidence>
<dbReference type="AlphaFoldDB" id="A0A1G8D304"/>
<dbReference type="Gene3D" id="2.30.110.10">
    <property type="entry name" value="Electron Transport, Fmn-binding Protein, Chain A"/>
    <property type="match status" value="1"/>
</dbReference>
<comment type="similarity">
    <text evidence="1">Belongs to the F420H(2)-dependent quinone reductase family.</text>
</comment>
<dbReference type="GO" id="GO:0016491">
    <property type="term" value="F:oxidoreductase activity"/>
    <property type="evidence" value="ECO:0007669"/>
    <property type="project" value="InterPro"/>
</dbReference>
<dbReference type="InterPro" id="IPR004378">
    <property type="entry name" value="F420H2_quin_Rdtase"/>
</dbReference>
<gene>
    <name evidence="3" type="ORF">SAMN04489720_1501</name>
</gene>